<dbReference type="STRING" id="1569628.A0A316UWF9"/>
<dbReference type="Proteomes" id="UP000245884">
    <property type="component" value="Unassembled WGS sequence"/>
</dbReference>
<feature type="non-terminal residue" evidence="12">
    <location>
        <position position="336"/>
    </location>
</feature>
<evidence type="ECO:0000256" key="8">
    <source>
        <dbReference type="ARBA" id="ARBA00023242"/>
    </source>
</evidence>
<proteinExistence type="inferred from homology"/>
<evidence type="ECO:0000259" key="11">
    <source>
        <dbReference type="PROSITE" id="PS50011"/>
    </source>
</evidence>
<evidence type="ECO:0000256" key="9">
    <source>
        <dbReference type="PROSITE-ProRule" id="PRU10141"/>
    </source>
</evidence>
<dbReference type="InterPro" id="IPR017441">
    <property type="entry name" value="Protein_kinase_ATP_BS"/>
</dbReference>
<dbReference type="EMBL" id="KZ819663">
    <property type="protein sequence ID" value="PWN29640.1"/>
    <property type="molecule type" value="Genomic_DNA"/>
</dbReference>
<feature type="domain" description="Protein kinase" evidence="11">
    <location>
        <begin position="1"/>
        <end position="327"/>
    </location>
</feature>
<dbReference type="RefSeq" id="XP_025364252.1">
    <property type="nucleotide sequence ID" value="XM_025504172.1"/>
</dbReference>
<feature type="binding site" evidence="9">
    <location>
        <position position="24"/>
    </location>
    <ligand>
        <name>ATP</name>
        <dbReference type="ChEBI" id="CHEBI:30616"/>
    </ligand>
</feature>
<comment type="subcellular location">
    <subcellularLocation>
        <location evidence="1">Nucleus</location>
    </subcellularLocation>
</comment>
<dbReference type="SMART" id="SM00220">
    <property type="entry name" value="S_TKc"/>
    <property type="match status" value="1"/>
</dbReference>
<organism evidence="12 13">
    <name type="scientific">Jaminaea rosea</name>
    <dbReference type="NCBI Taxonomy" id="1569628"/>
    <lineage>
        <taxon>Eukaryota</taxon>
        <taxon>Fungi</taxon>
        <taxon>Dikarya</taxon>
        <taxon>Basidiomycota</taxon>
        <taxon>Ustilaginomycotina</taxon>
        <taxon>Exobasidiomycetes</taxon>
        <taxon>Microstromatales</taxon>
        <taxon>Microstromatales incertae sedis</taxon>
        <taxon>Jaminaea</taxon>
    </lineage>
</organism>
<dbReference type="GO" id="GO:0005524">
    <property type="term" value="F:ATP binding"/>
    <property type="evidence" value="ECO:0007669"/>
    <property type="project" value="UniProtKB-UniRule"/>
</dbReference>
<evidence type="ECO:0000313" key="13">
    <source>
        <dbReference type="Proteomes" id="UP000245884"/>
    </source>
</evidence>
<gene>
    <name evidence="12" type="ORF">BDZ90DRAFT_213531</name>
</gene>
<dbReference type="OrthoDB" id="28397at2759"/>
<evidence type="ECO:0000256" key="1">
    <source>
        <dbReference type="ARBA" id="ARBA00004123"/>
    </source>
</evidence>
<feature type="non-terminal residue" evidence="12">
    <location>
        <position position="1"/>
    </location>
</feature>
<dbReference type="InterPro" id="IPR011009">
    <property type="entry name" value="Kinase-like_dom_sf"/>
</dbReference>
<evidence type="ECO:0000256" key="3">
    <source>
        <dbReference type="ARBA" id="ARBA00022527"/>
    </source>
</evidence>
<dbReference type="PANTHER" id="PTHR24056">
    <property type="entry name" value="CELL DIVISION PROTEIN KINASE"/>
    <property type="match status" value="1"/>
</dbReference>
<dbReference type="PANTHER" id="PTHR24056:SF233">
    <property type="entry name" value="CYCLIN-DEPENDENT KINASE 9"/>
    <property type="match status" value="1"/>
</dbReference>
<dbReference type="Gene3D" id="1.10.510.10">
    <property type="entry name" value="Transferase(Phosphotransferase) domain 1"/>
    <property type="match status" value="1"/>
</dbReference>
<dbReference type="AlphaFoldDB" id="A0A316UWF9"/>
<dbReference type="Pfam" id="PF00069">
    <property type="entry name" value="Pkinase"/>
    <property type="match status" value="1"/>
</dbReference>
<reference evidence="12 13" key="1">
    <citation type="journal article" date="2018" name="Mol. Biol. Evol.">
        <title>Broad Genomic Sampling Reveals a Smut Pathogenic Ancestry of the Fungal Clade Ustilaginomycotina.</title>
        <authorList>
            <person name="Kijpornyongpan T."/>
            <person name="Mondo S.J."/>
            <person name="Barry K."/>
            <person name="Sandor L."/>
            <person name="Lee J."/>
            <person name="Lipzen A."/>
            <person name="Pangilinan J."/>
            <person name="LaButti K."/>
            <person name="Hainaut M."/>
            <person name="Henrissat B."/>
            <person name="Grigoriev I.V."/>
            <person name="Spatafora J.W."/>
            <person name="Aime M.C."/>
        </authorList>
    </citation>
    <scope>NUCLEOTIDE SEQUENCE [LARGE SCALE GENOMIC DNA]</scope>
    <source>
        <strain evidence="12 13">MCA 5214</strain>
    </source>
</reference>
<accession>A0A316UWF9</accession>
<keyword evidence="7 9" id="KW-0067">ATP-binding</keyword>
<dbReference type="Gene3D" id="3.30.200.20">
    <property type="entry name" value="Phosphorylase Kinase, domain 1"/>
    <property type="match status" value="1"/>
</dbReference>
<evidence type="ECO:0000256" key="5">
    <source>
        <dbReference type="ARBA" id="ARBA00022741"/>
    </source>
</evidence>
<keyword evidence="5 9" id="KW-0547">Nucleotide-binding</keyword>
<dbReference type="PROSITE" id="PS50011">
    <property type="entry name" value="PROTEIN_KINASE_DOM"/>
    <property type="match status" value="1"/>
</dbReference>
<dbReference type="InterPro" id="IPR050108">
    <property type="entry name" value="CDK"/>
</dbReference>
<dbReference type="GeneID" id="37025995"/>
<dbReference type="InterPro" id="IPR008271">
    <property type="entry name" value="Ser/Thr_kinase_AS"/>
</dbReference>
<dbReference type="InterPro" id="IPR000719">
    <property type="entry name" value="Prot_kinase_dom"/>
</dbReference>
<dbReference type="GO" id="GO:0005634">
    <property type="term" value="C:nucleus"/>
    <property type="evidence" value="ECO:0007669"/>
    <property type="project" value="UniProtKB-SubCell"/>
</dbReference>
<keyword evidence="13" id="KW-1185">Reference proteome</keyword>
<name>A0A316UWF9_9BASI</name>
<sequence length="336" mass="37479">LGVGTFGEVSRARHIETGADVALKKIKFQANDASNGMPITAIREIKLLKRLAHPNVCPVIDMVYEPASSPTGAGTVYMVLPYMQHDLNGLLERLDSEDKPFTPAQIKLYMKQLLEGTLYLHQNKILHRDIKAANILISNDGSLRIADFGLARAYHDPGDDTQGGIPAWKMDARTGQSGWKGGDVNYTGMVVTRWYRPPELLAGERKYGPAVDMWGMGCLLAEMILRRPLFKGSCEVNQLELIADLCGSPDDATYPGWTSLPGVKNFDHNGKSTDERGRVDFGRKRRMVRERFQGMVRTELADLIDKLLILDPRQRLTAEGALRHPWFDVEPLPADP</sequence>
<protein>
    <submittedName>
        <fullName evidence="12">Pkinase-domain-containing protein</fullName>
    </submittedName>
</protein>
<evidence type="ECO:0000256" key="7">
    <source>
        <dbReference type="ARBA" id="ARBA00022840"/>
    </source>
</evidence>
<evidence type="ECO:0000256" key="10">
    <source>
        <dbReference type="RuleBase" id="RU000304"/>
    </source>
</evidence>
<evidence type="ECO:0000313" key="12">
    <source>
        <dbReference type="EMBL" id="PWN29640.1"/>
    </source>
</evidence>
<keyword evidence="8" id="KW-0539">Nucleus</keyword>
<keyword evidence="6 12" id="KW-0418">Kinase</keyword>
<dbReference type="GO" id="GO:0004693">
    <property type="term" value="F:cyclin-dependent protein serine/threonine kinase activity"/>
    <property type="evidence" value="ECO:0007669"/>
    <property type="project" value="TreeGrafter"/>
</dbReference>
<dbReference type="SUPFAM" id="SSF56112">
    <property type="entry name" value="Protein kinase-like (PK-like)"/>
    <property type="match status" value="1"/>
</dbReference>
<evidence type="ECO:0000256" key="6">
    <source>
        <dbReference type="ARBA" id="ARBA00022777"/>
    </source>
</evidence>
<keyword evidence="4" id="KW-0808">Transferase</keyword>
<evidence type="ECO:0000256" key="2">
    <source>
        <dbReference type="ARBA" id="ARBA00006485"/>
    </source>
</evidence>
<comment type="similarity">
    <text evidence="2">Belongs to the protein kinase superfamily. CMGC Ser/Thr protein kinase family. CDC2/CDKX subfamily.</text>
</comment>
<evidence type="ECO:0000256" key="4">
    <source>
        <dbReference type="ARBA" id="ARBA00022679"/>
    </source>
</evidence>
<dbReference type="PROSITE" id="PS00107">
    <property type="entry name" value="PROTEIN_KINASE_ATP"/>
    <property type="match status" value="1"/>
</dbReference>
<keyword evidence="3 10" id="KW-0723">Serine/threonine-protein kinase</keyword>
<dbReference type="PROSITE" id="PS00108">
    <property type="entry name" value="PROTEIN_KINASE_ST"/>
    <property type="match status" value="1"/>
</dbReference>